<feature type="compositionally biased region" description="Low complexity" evidence="9">
    <location>
        <begin position="45"/>
        <end position="75"/>
    </location>
</feature>
<feature type="compositionally biased region" description="Polar residues" evidence="9">
    <location>
        <begin position="76"/>
        <end position="86"/>
    </location>
</feature>
<comment type="function">
    <text evidence="7">Component of the Mediator complex, a coactivator involved in the regulated transcription of nearly all RNA polymerase II-dependent genes. Mediator functions as a bridge to convey information from gene-specific regulatory proteins to the basal RNA polymerase II transcription machinery. Mediator is recruited to promoters by direct interactions with regulatory proteins and serves as a scaffold for the assembly of a functional preinitiation complex with RNA polymerase II and the general transcription factors.</text>
</comment>
<evidence type="ECO:0000256" key="6">
    <source>
        <dbReference type="ARBA" id="ARBA00023242"/>
    </source>
</evidence>
<sequence length="158" mass="16433">MATPKNPRRPPDPLGLPPGLSPDNLDTLTELTALLSRLRAPPAPTSTSASGTTGATPAAAGNTSAPTPSNNNSINDPTSTISIQSLPMATDALKHKLQRSRAGAKTLPDMNRGTADQEAEMAELEARIARQRAVLEGLRSKGLDFAAARGQAGDKMEE</sequence>
<reference evidence="10 11" key="1">
    <citation type="submission" date="2023-01" db="EMBL/GenBank/DDBJ databases">
        <title>Analysis of 21 Apiospora genomes using comparative genomics revels a genus with tremendous synthesis potential of carbohydrate active enzymes and secondary metabolites.</title>
        <authorList>
            <person name="Sorensen T."/>
        </authorList>
    </citation>
    <scope>NUCLEOTIDE SEQUENCE [LARGE SCALE GENOMIC DNA]</scope>
    <source>
        <strain evidence="10 11">CBS 33761</strain>
    </source>
</reference>
<evidence type="ECO:0000256" key="5">
    <source>
        <dbReference type="ARBA" id="ARBA00023163"/>
    </source>
</evidence>
<dbReference type="InterPro" id="IPR011425">
    <property type="entry name" value="Med9"/>
</dbReference>
<keyword evidence="8" id="KW-0175">Coiled coil</keyword>
<evidence type="ECO:0000256" key="2">
    <source>
        <dbReference type="ARBA" id="ARBA00008089"/>
    </source>
</evidence>
<keyword evidence="6 7" id="KW-0539">Nucleus</keyword>
<evidence type="ECO:0000256" key="9">
    <source>
        <dbReference type="SAM" id="MobiDB-lite"/>
    </source>
</evidence>
<feature type="coiled-coil region" evidence="8">
    <location>
        <begin position="114"/>
        <end position="141"/>
    </location>
</feature>
<evidence type="ECO:0000256" key="4">
    <source>
        <dbReference type="ARBA" id="ARBA00023159"/>
    </source>
</evidence>
<keyword evidence="11" id="KW-1185">Reference proteome</keyword>
<evidence type="ECO:0000256" key="3">
    <source>
        <dbReference type="ARBA" id="ARBA00023015"/>
    </source>
</evidence>
<accession>A0ABR1RY67</accession>
<feature type="region of interest" description="Disordered" evidence="9">
    <location>
        <begin position="94"/>
        <end position="113"/>
    </location>
</feature>
<evidence type="ECO:0000256" key="1">
    <source>
        <dbReference type="ARBA" id="ARBA00004123"/>
    </source>
</evidence>
<feature type="region of interest" description="Disordered" evidence="9">
    <location>
        <begin position="1"/>
        <end position="86"/>
    </location>
</feature>
<evidence type="ECO:0000313" key="11">
    <source>
        <dbReference type="Proteomes" id="UP001444661"/>
    </source>
</evidence>
<keyword evidence="3 7" id="KW-0805">Transcription regulation</keyword>
<gene>
    <name evidence="7" type="primary">MED9</name>
    <name evidence="10" type="ORF">PG993_013600</name>
</gene>
<comment type="subcellular location">
    <subcellularLocation>
        <location evidence="1 7">Nucleus</location>
    </subcellularLocation>
</comment>
<dbReference type="Pfam" id="PF07544">
    <property type="entry name" value="Med9"/>
    <property type="match status" value="1"/>
</dbReference>
<comment type="caution">
    <text evidence="10">The sequence shown here is derived from an EMBL/GenBank/DDBJ whole genome shotgun (WGS) entry which is preliminary data.</text>
</comment>
<dbReference type="EMBL" id="JAQQWK010000012">
    <property type="protein sequence ID" value="KAK8022833.1"/>
    <property type="molecule type" value="Genomic_DNA"/>
</dbReference>
<protein>
    <recommendedName>
        <fullName evidence="7">Mediator of RNA polymerase II transcription subunit 9</fullName>
    </recommendedName>
    <alternativeName>
        <fullName evidence="7">Mediator complex subunit 9</fullName>
    </alternativeName>
</protein>
<dbReference type="Proteomes" id="UP001444661">
    <property type="component" value="Unassembled WGS sequence"/>
</dbReference>
<evidence type="ECO:0000256" key="8">
    <source>
        <dbReference type="SAM" id="Coils"/>
    </source>
</evidence>
<proteinExistence type="inferred from homology"/>
<evidence type="ECO:0000256" key="7">
    <source>
        <dbReference type="RuleBase" id="RU364145"/>
    </source>
</evidence>
<comment type="subunit">
    <text evidence="7">Component of the Mediator complex.</text>
</comment>
<name>A0ABR1RY67_9PEZI</name>
<comment type="similarity">
    <text evidence="2 7">Belongs to the Mediator complex subunit 9 family.</text>
</comment>
<keyword evidence="4 7" id="KW-0010">Activator</keyword>
<keyword evidence="5 7" id="KW-0804">Transcription</keyword>
<organism evidence="10 11">
    <name type="scientific">Apiospora rasikravindrae</name>
    <dbReference type="NCBI Taxonomy" id="990691"/>
    <lineage>
        <taxon>Eukaryota</taxon>
        <taxon>Fungi</taxon>
        <taxon>Dikarya</taxon>
        <taxon>Ascomycota</taxon>
        <taxon>Pezizomycotina</taxon>
        <taxon>Sordariomycetes</taxon>
        <taxon>Xylariomycetidae</taxon>
        <taxon>Amphisphaeriales</taxon>
        <taxon>Apiosporaceae</taxon>
        <taxon>Apiospora</taxon>
    </lineage>
</organism>
<evidence type="ECO:0000313" key="10">
    <source>
        <dbReference type="EMBL" id="KAK8022833.1"/>
    </source>
</evidence>